<sequence>MISPKIIKRQYDSGFEADILLRKQFNQRFFGIIVDFGSSDPQEIAGSAHFLEHKLFAKKDGDISHKFEELGADVNAFTSFNETMFYCSGIEHNQKLIELLFRIVGEPYFTKENVAKEAPIIQQELAMYQDDPNWAINNTIMKEMFATSNLGLDVAGTKKSIDAVTAEKLLQVYKENYLPTKMHFIACGDFSDYQVKTIFSLVNKLQKKYFSTNKKAKFDHTEVIGQMKDVALSSQSNSNLFGVGIYLKNFKKVLSSLDLAQTLLEIMLESKLSVISPWFERMKKENLLSNPLQISVNYTRQGSFVTIFGVSEQSRRVIDAIKEELKELVPNRERNFSEDFFELQKKEWLAQNVRSLNNLSYLAVETAEESLDNEDSFANLRKLQTMSFDQYLEHCETLMKDSQICSARLKGKDEK</sequence>
<accession>A0A0R1YFP5</accession>
<dbReference type="RefSeq" id="WP_025080140.1">
    <property type="nucleotide sequence ID" value="NZ_AZGI01000003.1"/>
</dbReference>
<keyword evidence="2" id="KW-0645">Protease</keyword>
<evidence type="ECO:0000313" key="3">
    <source>
        <dbReference type="Proteomes" id="UP000051223"/>
    </source>
</evidence>
<dbReference type="STRING" id="1423754.FC39_GL001335"/>
<dbReference type="eggNOG" id="COG0612">
    <property type="taxonomic scope" value="Bacteria"/>
</dbReference>
<dbReference type="SUPFAM" id="SSF63411">
    <property type="entry name" value="LuxS/MPP-like metallohydrolase"/>
    <property type="match status" value="2"/>
</dbReference>
<organism evidence="2 3">
    <name type="scientific">Lactobacillus hamsteri DSM 5661 = JCM 6256</name>
    <dbReference type="NCBI Taxonomy" id="1423754"/>
    <lineage>
        <taxon>Bacteria</taxon>
        <taxon>Bacillati</taxon>
        <taxon>Bacillota</taxon>
        <taxon>Bacilli</taxon>
        <taxon>Lactobacillales</taxon>
        <taxon>Lactobacillaceae</taxon>
        <taxon>Lactobacillus</taxon>
    </lineage>
</organism>
<dbReference type="InterPro" id="IPR011765">
    <property type="entry name" value="Pept_M16_N"/>
</dbReference>
<dbReference type="AlphaFoldDB" id="A0A0R1YFP5"/>
<dbReference type="EMBL" id="AZGI01000003">
    <property type="protein sequence ID" value="KRM41133.1"/>
    <property type="molecule type" value="Genomic_DNA"/>
</dbReference>
<evidence type="ECO:0000313" key="2">
    <source>
        <dbReference type="EMBL" id="KRM41133.1"/>
    </source>
</evidence>
<keyword evidence="3" id="KW-1185">Reference proteome</keyword>
<proteinExistence type="predicted"/>
<name>A0A0R1YFP5_9LACO</name>
<evidence type="ECO:0000259" key="1">
    <source>
        <dbReference type="Pfam" id="PF00675"/>
    </source>
</evidence>
<comment type="caution">
    <text evidence="2">The sequence shown here is derived from an EMBL/GenBank/DDBJ whole genome shotgun (WGS) entry which is preliminary data.</text>
</comment>
<dbReference type="Pfam" id="PF00675">
    <property type="entry name" value="Peptidase_M16"/>
    <property type="match status" value="1"/>
</dbReference>
<dbReference type="PATRIC" id="fig|1423754.3.peg.1373"/>
<dbReference type="GO" id="GO:0006508">
    <property type="term" value="P:proteolysis"/>
    <property type="evidence" value="ECO:0007669"/>
    <property type="project" value="UniProtKB-KW"/>
</dbReference>
<dbReference type="GO" id="GO:0008233">
    <property type="term" value="F:peptidase activity"/>
    <property type="evidence" value="ECO:0007669"/>
    <property type="project" value="UniProtKB-KW"/>
</dbReference>
<dbReference type="PANTHER" id="PTHR11851:SF134">
    <property type="entry name" value="ZINC-DEPENDENT PROTEASE"/>
    <property type="match status" value="1"/>
</dbReference>
<dbReference type="GO" id="GO:0046872">
    <property type="term" value="F:metal ion binding"/>
    <property type="evidence" value="ECO:0007669"/>
    <property type="project" value="InterPro"/>
</dbReference>
<keyword evidence="2" id="KW-0378">Hydrolase</keyword>
<protein>
    <submittedName>
        <fullName evidence="2">Protease</fullName>
    </submittedName>
</protein>
<reference evidence="2 3" key="1">
    <citation type="journal article" date="2015" name="Genome Announc.">
        <title>Expanding the biotechnology potential of lactobacilli through comparative genomics of 213 strains and associated genera.</title>
        <authorList>
            <person name="Sun Z."/>
            <person name="Harris H.M."/>
            <person name="McCann A."/>
            <person name="Guo C."/>
            <person name="Argimon S."/>
            <person name="Zhang W."/>
            <person name="Yang X."/>
            <person name="Jeffery I.B."/>
            <person name="Cooney J.C."/>
            <person name="Kagawa T.F."/>
            <person name="Liu W."/>
            <person name="Song Y."/>
            <person name="Salvetti E."/>
            <person name="Wrobel A."/>
            <person name="Rasinkangas P."/>
            <person name="Parkhill J."/>
            <person name="Rea M.C."/>
            <person name="O'Sullivan O."/>
            <person name="Ritari J."/>
            <person name="Douillard F.P."/>
            <person name="Paul Ross R."/>
            <person name="Yang R."/>
            <person name="Briner A.E."/>
            <person name="Felis G.E."/>
            <person name="de Vos W.M."/>
            <person name="Barrangou R."/>
            <person name="Klaenhammer T.R."/>
            <person name="Caufield P.W."/>
            <person name="Cui Y."/>
            <person name="Zhang H."/>
            <person name="O'Toole P.W."/>
        </authorList>
    </citation>
    <scope>NUCLEOTIDE SEQUENCE [LARGE SCALE GENOMIC DNA]</scope>
    <source>
        <strain evidence="2 3">DSM 5661</strain>
    </source>
</reference>
<gene>
    <name evidence="2" type="ORF">FC39_GL001335</name>
</gene>
<dbReference type="Proteomes" id="UP000051223">
    <property type="component" value="Unassembled WGS sequence"/>
</dbReference>
<dbReference type="Gene3D" id="3.30.830.10">
    <property type="entry name" value="Metalloenzyme, LuxS/M16 peptidase-like"/>
    <property type="match status" value="2"/>
</dbReference>
<dbReference type="PANTHER" id="PTHR11851">
    <property type="entry name" value="METALLOPROTEASE"/>
    <property type="match status" value="1"/>
</dbReference>
<dbReference type="InterPro" id="IPR011249">
    <property type="entry name" value="Metalloenz_LuxS/M16"/>
</dbReference>
<feature type="domain" description="Peptidase M16 N-terminal" evidence="1">
    <location>
        <begin position="31"/>
        <end position="157"/>
    </location>
</feature>
<dbReference type="OrthoDB" id="9811314at2"/>
<dbReference type="InterPro" id="IPR050361">
    <property type="entry name" value="MPP/UQCRC_Complex"/>
</dbReference>